<feature type="compositionally biased region" description="Basic and acidic residues" evidence="1">
    <location>
        <begin position="8"/>
        <end position="20"/>
    </location>
</feature>
<accession>A0A9Q0L4P9</accession>
<name>A0A9Q0L4P9_9MAGN</name>
<comment type="caution">
    <text evidence="2">The sequence shown here is derived from an EMBL/GenBank/DDBJ whole genome shotgun (WGS) entry which is preliminary data.</text>
</comment>
<sequence>MTLDQVEDSDKCLASDEKNPDQVGGNNMDDLSATVAGLEFSVEDPVGLSFNQPAPAIPILANLTGSTLLESLRFPNQFDALCNLSTNQLNTTHLILNPACASIPPPPPLSTIELLNLKPANPVAESALSPSTPLTVVPSIGASLCCSDADIIDPWDGSPTAASSPNLLHTLSQCPLLPCLLYLFW</sequence>
<organism evidence="2 3">
    <name type="scientific">Protea cynaroides</name>
    <dbReference type="NCBI Taxonomy" id="273540"/>
    <lineage>
        <taxon>Eukaryota</taxon>
        <taxon>Viridiplantae</taxon>
        <taxon>Streptophyta</taxon>
        <taxon>Embryophyta</taxon>
        <taxon>Tracheophyta</taxon>
        <taxon>Spermatophyta</taxon>
        <taxon>Magnoliopsida</taxon>
        <taxon>Proteales</taxon>
        <taxon>Proteaceae</taxon>
        <taxon>Protea</taxon>
    </lineage>
</organism>
<dbReference type="Proteomes" id="UP001141806">
    <property type="component" value="Unassembled WGS sequence"/>
</dbReference>
<evidence type="ECO:0000313" key="3">
    <source>
        <dbReference type="Proteomes" id="UP001141806"/>
    </source>
</evidence>
<dbReference type="AlphaFoldDB" id="A0A9Q0L4P9"/>
<protein>
    <submittedName>
        <fullName evidence="2">Uncharacterized protein</fullName>
    </submittedName>
</protein>
<evidence type="ECO:0000313" key="2">
    <source>
        <dbReference type="EMBL" id="KAJ4981771.1"/>
    </source>
</evidence>
<keyword evidence="3" id="KW-1185">Reference proteome</keyword>
<dbReference type="EMBL" id="JAMYWD010000001">
    <property type="protein sequence ID" value="KAJ4981771.1"/>
    <property type="molecule type" value="Genomic_DNA"/>
</dbReference>
<proteinExistence type="predicted"/>
<reference evidence="2" key="1">
    <citation type="journal article" date="2023" name="Plant J.">
        <title>The genome of the king protea, Protea cynaroides.</title>
        <authorList>
            <person name="Chang J."/>
            <person name="Duong T.A."/>
            <person name="Schoeman C."/>
            <person name="Ma X."/>
            <person name="Roodt D."/>
            <person name="Barker N."/>
            <person name="Li Z."/>
            <person name="Van de Peer Y."/>
            <person name="Mizrachi E."/>
        </authorList>
    </citation>
    <scope>NUCLEOTIDE SEQUENCE</scope>
    <source>
        <tissue evidence="2">Young leaves</tissue>
    </source>
</reference>
<gene>
    <name evidence="2" type="ORF">NE237_032608</name>
</gene>
<evidence type="ECO:0000256" key="1">
    <source>
        <dbReference type="SAM" id="MobiDB-lite"/>
    </source>
</evidence>
<feature type="region of interest" description="Disordered" evidence="1">
    <location>
        <begin position="1"/>
        <end position="30"/>
    </location>
</feature>